<proteinExistence type="predicted"/>
<dbReference type="Proteomes" id="UP000053732">
    <property type="component" value="Unassembled WGS sequence"/>
</dbReference>
<evidence type="ECO:0000313" key="2">
    <source>
        <dbReference type="Proteomes" id="UP000053732"/>
    </source>
</evidence>
<sequence>MNPMDIGGVILHSLFTRSSTCEDGCKICTMEVASSTRPGDRSATSVWRMMAIEGLDEI</sequence>
<accession>A0A0G4P5A8</accession>
<dbReference type="EMBL" id="HG793139">
    <property type="protein sequence ID" value="CRL21495.1"/>
    <property type="molecule type" value="Genomic_DNA"/>
</dbReference>
<evidence type="ECO:0000313" key="1">
    <source>
        <dbReference type="EMBL" id="CRL21495.1"/>
    </source>
</evidence>
<gene>
    <name evidence="1" type="ORF">PCAMFM013_S006g000035</name>
</gene>
<protein>
    <submittedName>
        <fullName evidence="1">Str. FM013</fullName>
    </submittedName>
</protein>
<keyword evidence="2" id="KW-1185">Reference proteome</keyword>
<reference evidence="1 2" key="1">
    <citation type="journal article" date="2014" name="Nat. Commun.">
        <title>Multiple recent horizontal transfers of a large genomic region in cheese making fungi.</title>
        <authorList>
            <person name="Cheeseman K."/>
            <person name="Ropars J."/>
            <person name="Renault P."/>
            <person name="Dupont J."/>
            <person name="Gouzy J."/>
            <person name="Branca A."/>
            <person name="Abraham A.L."/>
            <person name="Ceppi M."/>
            <person name="Conseiller E."/>
            <person name="Debuchy R."/>
            <person name="Malagnac F."/>
            <person name="Goarin A."/>
            <person name="Silar P."/>
            <person name="Lacoste S."/>
            <person name="Sallet E."/>
            <person name="Bensimon A."/>
            <person name="Giraud T."/>
            <person name="Brygoo Y."/>
        </authorList>
    </citation>
    <scope>NUCLEOTIDE SEQUENCE [LARGE SCALE GENOMIC DNA]</scope>
    <source>
        <strain evidence="2">FM 013</strain>
    </source>
</reference>
<name>A0A0G4P5A8_PENC3</name>
<dbReference type="AlphaFoldDB" id="A0A0G4P5A8"/>
<organism evidence="1 2">
    <name type="scientific">Penicillium camemberti (strain FM 013)</name>
    <dbReference type="NCBI Taxonomy" id="1429867"/>
    <lineage>
        <taxon>Eukaryota</taxon>
        <taxon>Fungi</taxon>
        <taxon>Dikarya</taxon>
        <taxon>Ascomycota</taxon>
        <taxon>Pezizomycotina</taxon>
        <taxon>Eurotiomycetes</taxon>
        <taxon>Eurotiomycetidae</taxon>
        <taxon>Eurotiales</taxon>
        <taxon>Aspergillaceae</taxon>
        <taxon>Penicillium</taxon>
    </lineage>
</organism>